<evidence type="ECO:0000256" key="6">
    <source>
        <dbReference type="ARBA" id="ARBA00022679"/>
    </source>
</evidence>
<dbReference type="CDD" id="cd06423">
    <property type="entry name" value="CESA_like"/>
    <property type="match status" value="1"/>
</dbReference>
<evidence type="ECO:0000256" key="1">
    <source>
        <dbReference type="ARBA" id="ARBA00001946"/>
    </source>
</evidence>
<dbReference type="PANTHER" id="PTHR43867:SF2">
    <property type="entry name" value="CELLULOSE SYNTHASE CATALYTIC SUBUNIT A [UDP-FORMING]"/>
    <property type="match status" value="1"/>
</dbReference>
<evidence type="ECO:0000256" key="8">
    <source>
        <dbReference type="ARBA" id="ARBA00022798"/>
    </source>
</evidence>
<keyword evidence="7 18" id="KW-0812">Transmembrane</keyword>
<evidence type="ECO:0000313" key="20">
    <source>
        <dbReference type="Proteomes" id="UP000607397"/>
    </source>
</evidence>
<dbReference type="GO" id="GO:0016758">
    <property type="term" value="F:hexosyltransferase activity"/>
    <property type="evidence" value="ECO:0007669"/>
    <property type="project" value="TreeGrafter"/>
</dbReference>
<keyword evidence="12 18" id="KW-0472">Membrane</keyword>
<dbReference type="RefSeq" id="WP_161824590.1">
    <property type="nucleotide sequence ID" value="NZ_WVIC01000009.1"/>
</dbReference>
<keyword evidence="20" id="KW-1185">Reference proteome</keyword>
<comment type="cofactor">
    <cofactor evidence="1">
        <name>Mg(2+)</name>
        <dbReference type="ChEBI" id="CHEBI:18420"/>
    </cofactor>
</comment>
<keyword evidence="9" id="KW-0460">Magnesium</keyword>
<accession>A0A8K1ZYQ3</accession>
<comment type="catalytic activity">
    <reaction evidence="14">
        <text>a 1,2-diacyl-sn-glycerol + UDP-alpha-D-glucose = a 1,2-diacyl-3-O-(beta-D-glucopyranosyl)-sn-glycerol + UDP + H(+)</text>
        <dbReference type="Rhea" id="RHEA:17285"/>
        <dbReference type="ChEBI" id="CHEBI:15378"/>
        <dbReference type="ChEBI" id="CHEBI:17815"/>
        <dbReference type="ChEBI" id="CHEBI:58223"/>
        <dbReference type="ChEBI" id="CHEBI:58885"/>
        <dbReference type="ChEBI" id="CHEBI:75799"/>
        <dbReference type="EC" id="2.4.1.336"/>
    </reaction>
</comment>
<dbReference type="AlphaFoldDB" id="A0A8K1ZYQ3"/>
<dbReference type="EC" id="2.4.1.336" evidence="15"/>
<gene>
    <name evidence="19" type="ORF">GS597_06195</name>
</gene>
<dbReference type="GO" id="GO:0046467">
    <property type="term" value="P:membrane lipid biosynthetic process"/>
    <property type="evidence" value="ECO:0007669"/>
    <property type="project" value="UniProtKB-ARBA"/>
</dbReference>
<keyword evidence="5" id="KW-0328">Glycosyltransferase</keyword>
<evidence type="ECO:0000256" key="7">
    <source>
        <dbReference type="ARBA" id="ARBA00022692"/>
    </source>
</evidence>
<feature type="transmembrane region" description="Helical" evidence="18">
    <location>
        <begin position="428"/>
        <end position="451"/>
    </location>
</feature>
<dbReference type="InterPro" id="IPR029044">
    <property type="entry name" value="Nucleotide-diphossugar_trans"/>
</dbReference>
<comment type="subcellular location">
    <subcellularLocation>
        <location evidence="2">Membrane</location>
        <topology evidence="2">Multi-pass membrane protein</topology>
    </subcellularLocation>
</comment>
<keyword evidence="6" id="KW-0808">Transferase</keyword>
<keyword evidence="13" id="KW-0119">Carbohydrate metabolism</keyword>
<evidence type="ECO:0000256" key="12">
    <source>
        <dbReference type="ARBA" id="ARBA00023136"/>
    </source>
</evidence>
<protein>
    <recommendedName>
        <fullName evidence="16">Beta-monoglucosyldiacylglycerol synthase</fullName>
        <ecNumber evidence="15">2.4.1.336</ecNumber>
    </recommendedName>
    <alternativeName>
        <fullName evidence="17">UDP-glucose:1,2-diacylglycerol 3-beta-D-glucosyltransferase</fullName>
    </alternativeName>
</protein>
<evidence type="ECO:0000256" key="4">
    <source>
        <dbReference type="ARBA" id="ARBA00022516"/>
    </source>
</evidence>
<evidence type="ECO:0000256" key="2">
    <source>
        <dbReference type="ARBA" id="ARBA00004141"/>
    </source>
</evidence>
<keyword evidence="10 18" id="KW-1133">Transmembrane helix</keyword>
<organism evidence="19 20">
    <name type="scientific">Petrachloros mirabilis ULC683</name>
    <dbReference type="NCBI Taxonomy" id="2781853"/>
    <lineage>
        <taxon>Bacteria</taxon>
        <taxon>Bacillati</taxon>
        <taxon>Cyanobacteriota</taxon>
        <taxon>Cyanophyceae</taxon>
        <taxon>Synechococcales</taxon>
        <taxon>Petrachlorosaceae</taxon>
        <taxon>Petrachloros</taxon>
        <taxon>Petrachloros mirabilis</taxon>
    </lineage>
</organism>
<dbReference type="SUPFAM" id="SSF53448">
    <property type="entry name" value="Nucleotide-diphospho-sugar transferases"/>
    <property type="match status" value="1"/>
</dbReference>
<feature type="transmembrane region" description="Helical" evidence="18">
    <location>
        <begin position="47"/>
        <end position="64"/>
    </location>
</feature>
<dbReference type="EMBL" id="WVIC01000009">
    <property type="protein sequence ID" value="NCJ06112.1"/>
    <property type="molecule type" value="Genomic_DNA"/>
</dbReference>
<name>A0A8K1ZYQ3_9CYAN</name>
<feature type="transmembrane region" description="Helical" evidence="18">
    <location>
        <begin position="388"/>
        <end position="408"/>
    </location>
</feature>
<keyword evidence="8" id="KW-0319">Glycerol metabolism</keyword>
<evidence type="ECO:0000256" key="17">
    <source>
        <dbReference type="ARBA" id="ARBA00078564"/>
    </source>
</evidence>
<evidence type="ECO:0000256" key="13">
    <source>
        <dbReference type="ARBA" id="ARBA00023277"/>
    </source>
</evidence>
<reference evidence="19" key="1">
    <citation type="submission" date="2019-12" db="EMBL/GenBank/DDBJ databases">
        <title>High-Quality draft genome sequences of three cyanobacteria isolated from the limestone walls of the Old Cathedral of Coimbra.</title>
        <authorList>
            <person name="Tiago I."/>
            <person name="Soares F."/>
            <person name="Portugal A."/>
        </authorList>
    </citation>
    <scope>NUCLEOTIDE SEQUENCE [LARGE SCALE GENOMIC DNA]</scope>
    <source>
        <strain evidence="19">C</strain>
    </source>
</reference>
<dbReference type="Pfam" id="PF13641">
    <property type="entry name" value="Glyco_tranf_2_3"/>
    <property type="match status" value="1"/>
</dbReference>
<evidence type="ECO:0000256" key="5">
    <source>
        <dbReference type="ARBA" id="ARBA00022676"/>
    </source>
</evidence>
<dbReference type="GO" id="GO:0005886">
    <property type="term" value="C:plasma membrane"/>
    <property type="evidence" value="ECO:0007669"/>
    <property type="project" value="TreeGrafter"/>
</dbReference>
<comment type="caution">
    <text evidence="19">The sequence shown here is derived from an EMBL/GenBank/DDBJ whole genome shotgun (WGS) entry which is preliminary data.</text>
</comment>
<dbReference type="Gene3D" id="3.90.550.10">
    <property type="entry name" value="Spore Coat Polysaccharide Biosynthesis Protein SpsA, Chain A"/>
    <property type="match status" value="1"/>
</dbReference>
<dbReference type="GO" id="GO:0006071">
    <property type="term" value="P:glycerol metabolic process"/>
    <property type="evidence" value="ECO:0007669"/>
    <property type="project" value="UniProtKB-KW"/>
</dbReference>
<evidence type="ECO:0000256" key="3">
    <source>
        <dbReference type="ARBA" id="ARBA00006739"/>
    </source>
</evidence>
<evidence type="ECO:0000313" key="19">
    <source>
        <dbReference type="EMBL" id="NCJ06112.1"/>
    </source>
</evidence>
<comment type="similarity">
    <text evidence="3">Belongs to the glycosyltransferase 2 family.</text>
</comment>
<evidence type="ECO:0000256" key="9">
    <source>
        <dbReference type="ARBA" id="ARBA00022842"/>
    </source>
</evidence>
<dbReference type="PANTHER" id="PTHR43867">
    <property type="entry name" value="CELLULOSE SYNTHASE CATALYTIC SUBUNIT A [UDP-FORMING]"/>
    <property type="match status" value="1"/>
</dbReference>
<evidence type="ECO:0000256" key="11">
    <source>
        <dbReference type="ARBA" id="ARBA00023098"/>
    </source>
</evidence>
<evidence type="ECO:0000256" key="16">
    <source>
        <dbReference type="ARBA" id="ARBA00068721"/>
    </source>
</evidence>
<evidence type="ECO:0000256" key="18">
    <source>
        <dbReference type="SAM" id="Phobius"/>
    </source>
</evidence>
<dbReference type="FunFam" id="3.90.550.10:FF:000164">
    <property type="entry name" value="Beta-(1-3)-glucosyl transferase"/>
    <property type="match status" value="1"/>
</dbReference>
<dbReference type="InterPro" id="IPR050321">
    <property type="entry name" value="Glycosyltr_2/OpgH_subfam"/>
</dbReference>
<evidence type="ECO:0000256" key="10">
    <source>
        <dbReference type="ARBA" id="ARBA00022989"/>
    </source>
</evidence>
<keyword evidence="4" id="KW-0444">Lipid biosynthesis</keyword>
<dbReference type="Proteomes" id="UP000607397">
    <property type="component" value="Unassembled WGS sequence"/>
</dbReference>
<proteinExistence type="inferred from homology"/>
<evidence type="ECO:0000256" key="14">
    <source>
        <dbReference type="ARBA" id="ARBA00053004"/>
    </source>
</evidence>
<sequence length="474" mass="53559">MPENSWPENDSYNVPDSLHDLLMEVSELSDSEVVPLYPSGEHRRRKAALVLALIWSSTLALHVYVGGFWLILGLTMVMGVHSLRLLIARPPKLPASLSWQHPDPDVPRVSLLVAAKNEAAVIGALVKALCELDYPRDRYELWLIDDNSSDQTPTILDDLAKQYSQLRVLHRTAKDQGGKSGALNQVLPLTQGDIIGVFDADAQVPPDLLRRVVPFFSEAQLGAVQVRKAITNYRTNFWTQGQATEMALDTFFQQQRIAIGGIGELRGNGQFVRRQALEACGGWNEATITDDLDLTLRLHLNQWDIDFLPLPPVQEEGVTYFSALWHQRNRWAEGGYQRYLDYWPLMARNRLGPQKTFDLVMFWITQYGLPTAAVPDLLLALVRQQVPLLAPVTSLTLALSFLGMLAGLNRIRRSQKLPFRPLSLVIQALQGTVYMMHWFLVVASMTTRVAIRPKRLKWVKTMHQGEQDAQWLAE</sequence>
<evidence type="ECO:0000256" key="15">
    <source>
        <dbReference type="ARBA" id="ARBA00066964"/>
    </source>
</evidence>
<keyword evidence="11" id="KW-0443">Lipid metabolism</keyword>